<dbReference type="Pfam" id="PF01370">
    <property type="entry name" value="Epimerase"/>
    <property type="match status" value="1"/>
</dbReference>
<dbReference type="Proteomes" id="UP000221020">
    <property type="component" value="Unassembled WGS sequence"/>
</dbReference>
<dbReference type="PANTHER" id="PTHR11092:SF0">
    <property type="entry name" value="EPIMERASE FAMILY PROTEIN SDR39U1"/>
    <property type="match status" value="1"/>
</dbReference>
<dbReference type="InterPro" id="IPR013549">
    <property type="entry name" value="DUF1731"/>
</dbReference>
<proteinExistence type="inferred from homology"/>
<protein>
    <submittedName>
        <fullName evidence="4">TIGR01777 family protein</fullName>
    </submittedName>
</protein>
<comment type="caution">
    <text evidence="4">The sequence shown here is derived from an EMBL/GenBank/DDBJ whole genome shotgun (WGS) entry which is preliminary data.</text>
</comment>
<accession>A0AA91VA66</accession>
<dbReference type="InterPro" id="IPR001509">
    <property type="entry name" value="Epimerase_deHydtase"/>
</dbReference>
<feature type="domain" description="NAD-dependent epimerase/dehydratase" evidence="2">
    <location>
        <begin position="3"/>
        <end position="217"/>
    </location>
</feature>
<sequence>MKIAISGGTGFIGKQLAQFLNLKGHTIYILTRQTIENSPDSNIQYLQWTANSHTFPLSSVDVVINLAGESINNGRWTQKQKENILKSRLHTTKGLIRQLQSLQTKPHTFINASAIGYYGTSIEKTFTEQDTEHGDDFLANTVHLWEKEASHAISLGIRTIYARFGVVLDAEGGALPKMLLPYQLYIGGTIGSGKQWLSWIHLHDAIRMIDFAIQTKEIEGPLNITAPEPITMKEFGKTLSNVIRRPHWLPTPAFVLHTLLGEMSILILQGQYVLPHKALDYGYKHSFPTLSHALQNILSHTM</sequence>
<feature type="domain" description="DUF1731" evidence="3">
    <location>
        <begin position="251"/>
        <end position="297"/>
    </location>
</feature>
<name>A0AA91VA66_9BACI</name>
<evidence type="ECO:0000259" key="2">
    <source>
        <dbReference type="Pfam" id="PF01370"/>
    </source>
</evidence>
<dbReference type="Pfam" id="PF08338">
    <property type="entry name" value="DUF1731"/>
    <property type="match status" value="1"/>
</dbReference>
<dbReference type="CDD" id="cd05242">
    <property type="entry name" value="SDR_a8"/>
    <property type="match status" value="1"/>
</dbReference>
<dbReference type="NCBIfam" id="TIGR01777">
    <property type="entry name" value="yfcH"/>
    <property type="match status" value="1"/>
</dbReference>
<dbReference type="PANTHER" id="PTHR11092">
    <property type="entry name" value="SUGAR NUCLEOTIDE EPIMERASE RELATED"/>
    <property type="match status" value="1"/>
</dbReference>
<dbReference type="Gene3D" id="3.40.50.720">
    <property type="entry name" value="NAD(P)-binding Rossmann-like Domain"/>
    <property type="match status" value="1"/>
</dbReference>
<dbReference type="SUPFAM" id="SSF51735">
    <property type="entry name" value="NAD(P)-binding Rossmann-fold domains"/>
    <property type="match status" value="1"/>
</dbReference>
<reference evidence="4 5" key="1">
    <citation type="submission" date="2017-09" db="EMBL/GenBank/DDBJ databases">
        <title>Large-scale bioinformatics analysis of Bacillus genomes uncovers conserved roles of natural products in bacterial physiology.</title>
        <authorList>
            <consortium name="Agbiome Team Llc"/>
            <person name="Bleich R.M."/>
            <person name="Grubbs K.J."/>
            <person name="Santa Maria K.C."/>
            <person name="Allen S.E."/>
            <person name="Farag S."/>
            <person name="Shank E.A."/>
            <person name="Bowers A."/>
        </authorList>
    </citation>
    <scope>NUCLEOTIDE SEQUENCE [LARGE SCALE GENOMIC DNA]</scope>
    <source>
        <strain evidence="4 5">AFS092012</strain>
    </source>
</reference>
<comment type="similarity">
    <text evidence="1">Belongs to the NAD(P)-dependent epimerase/dehydratase family. SDR39U1 subfamily.</text>
</comment>
<evidence type="ECO:0000256" key="1">
    <source>
        <dbReference type="ARBA" id="ARBA00009353"/>
    </source>
</evidence>
<gene>
    <name evidence="4" type="ORF">CON65_21325</name>
</gene>
<dbReference type="InterPro" id="IPR036291">
    <property type="entry name" value="NAD(P)-bd_dom_sf"/>
</dbReference>
<evidence type="ECO:0000259" key="3">
    <source>
        <dbReference type="Pfam" id="PF08338"/>
    </source>
</evidence>
<evidence type="ECO:0000313" key="4">
    <source>
        <dbReference type="EMBL" id="PED80720.1"/>
    </source>
</evidence>
<dbReference type="InterPro" id="IPR010099">
    <property type="entry name" value="SDR39U1"/>
</dbReference>
<dbReference type="AlphaFoldDB" id="A0AA91VA66"/>
<organism evidence="4 5">
    <name type="scientific">Bacillus pseudomycoides</name>
    <dbReference type="NCBI Taxonomy" id="64104"/>
    <lineage>
        <taxon>Bacteria</taxon>
        <taxon>Bacillati</taxon>
        <taxon>Bacillota</taxon>
        <taxon>Bacilli</taxon>
        <taxon>Bacillales</taxon>
        <taxon>Bacillaceae</taxon>
        <taxon>Bacillus</taxon>
        <taxon>Bacillus cereus group</taxon>
    </lineage>
</organism>
<evidence type="ECO:0000313" key="5">
    <source>
        <dbReference type="Proteomes" id="UP000221020"/>
    </source>
</evidence>
<dbReference type="EMBL" id="NVOR01000102">
    <property type="protein sequence ID" value="PED80720.1"/>
    <property type="molecule type" value="Genomic_DNA"/>
</dbReference>
<dbReference type="RefSeq" id="WP_097898762.1">
    <property type="nucleotide sequence ID" value="NZ_NVOR01000102.1"/>
</dbReference>